<keyword evidence="2 7" id="KW-0812">Transmembrane</keyword>
<dbReference type="InterPro" id="IPR027417">
    <property type="entry name" value="P-loop_NTPase"/>
</dbReference>
<feature type="domain" description="ABC transporter" evidence="8">
    <location>
        <begin position="479"/>
        <end position="715"/>
    </location>
</feature>
<evidence type="ECO:0000259" key="9">
    <source>
        <dbReference type="PROSITE" id="PS50929"/>
    </source>
</evidence>
<dbReference type="InterPro" id="IPR017871">
    <property type="entry name" value="ABC_transporter-like_CS"/>
</dbReference>
<keyword evidence="5 7" id="KW-1133">Transmembrane helix</keyword>
<feature type="domain" description="ABC transmembrane type-1" evidence="9">
    <location>
        <begin position="167"/>
        <end position="445"/>
    </location>
</feature>
<evidence type="ECO:0000256" key="4">
    <source>
        <dbReference type="ARBA" id="ARBA00022840"/>
    </source>
</evidence>
<dbReference type="PANTHER" id="PTHR24221">
    <property type="entry name" value="ATP-BINDING CASSETTE SUB-FAMILY B"/>
    <property type="match status" value="1"/>
</dbReference>
<feature type="transmembrane region" description="Helical" evidence="7">
    <location>
        <begin position="302"/>
        <end position="320"/>
    </location>
</feature>
<dbReference type="EMBL" id="SPIA01000003">
    <property type="protein sequence ID" value="TFH67487.1"/>
    <property type="molecule type" value="Genomic_DNA"/>
</dbReference>
<dbReference type="GO" id="GO:0005886">
    <property type="term" value="C:plasma membrane"/>
    <property type="evidence" value="ECO:0007669"/>
    <property type="project" value="UniProtKB-SubCell"/>
</dbReference>
<dbReference type="InterPro" id="IPR039421">
    <property type="entry name" value="Type_1_exporter"/>
</dbReference>
<comment type="caution">
    <text evidence="10">The sequence shown here is derived from an EMBL/GenBank/DDBJ whole genome shotgun (WGS) entry which is preliminary data.</text>
</comment>
<dbReference type="GO" id="GO:0005524">
    <property type="term" value="F:ATP binding"/>
    <property type="evidence" value="ECO:0007669"/>
    <property type="project" value="UniProtKB-KW"/>
</dbReference>
<keyword evidence="4 10" id="KW-0067">ATP-binding</keyword>
<evidence type="ECO:0000259" key="8">
    <source>
        <dbReference type="PROSITE" id="PS50893"/>
    </source>
</evidence>
<evidence type="ECO:0000256" key="3">
    <source>
        <dbReference type="ARBA" id="ARBA00022741"/>
    </source>
</evidence>
<gene>
    <name evidence="10" type="ORF">E3W66_08335</name>
</gene>
<evidence type="ECO:0000256" key="6">
    <source>
        <dbReference type="ARBA" id="ARBA00023136"/>
    </source>
</evidence>
<name>A0A4Y8UI62_9GAMM</name>
<dbReference type="AlphaFoldDB" id="A0A4Y8UI62"/>
<dbReference type="GO" id="GO:0034040">
    <property type="term" value="F:ATPase-coupled lipid transmembrane transporter activity"/>
    <property type="evidence" value="ECO:0007669"/>
    <property type="project" value="TreeGrafter"/>
</dbReference>
<dbReference type="SMART" id="SM00382">
    <property type="entry name" value="AAA"/>
    <property type="match status" value="1"/>
</dbReference>
<dbReference type="InterPro" id="IPR036640">
    <property type="entry name" value="ABC1_TM_sf"/>
</dbReference>
<dbReference type="GO" id="GO:0140359">
    <property type="term" value="F:ABC-type transporter activity"/>
    <property type="evidence" value="ECO:0007669"/>
    <property type="project" value="InterPro"/>
</dbReference>
<feature type="transmembrane region" description="Helical" evidence="7">
    <location>
        <begin position="167"/>
        <end position="189"/>
    </location>
</feature>
<dbReference type="Pfam" id="PF00664">
    <property type="entry name" value="ABC_membrane"/>
    <property type="match status" value="1"/>
</dbReference>
<proteinExistence type="predicted"/>
<organism evidence="10 11">
    <name type="scientific">Gammaproteobacteria bacterium LSUCC0057</name>
    <dbReference type="NCBI Taxonomy" id="2559237"/>
    <lineage>
        <taxon>Bacteria</taxon>
        <taxon>Pseudomonadati</taxon>
        <taxon>Pseudomonadota</taxon>
        <taxon>Gammaproteobacteria</taxon>
        <taxon>Cellvibrionales</taxon>
        <taxon>Porticoccaceae</taxon>
        <taxon>SAR92 clade</taxon>
    </lineage>
</organism>
<dbReference type="PANTHER" id="PTHR24221:SF248">
    <property type="entry name" value="ABC TRANSPORTER TRANSMEMBRANE REGION"/>
    <property type="match status" value="1"/>
</dbReference>
<dbReference type="Pfam" id="PF00005">
    <property type="entry name" value="ABC_tran"/>
    <property type="match status" value="1"/>
</dbReference>
<evidence type="ECO:0000313" key="11">
    <source>
        <dbReference type="Proteomes" id="UP000298133"/>
    </source>
</evidence>
<evidence type="ECO:0000256" key="5">
    <source>
        <dbReference type="ARBA" id="ARBA00022989"/>
    </source>
</evidence>
<evidence type="ECO:0000313" key="10">
    <source>
        <dbReference type="EMBL" id="TFH67487.1"/>
    </source>
</evidence>
<accession>A0A4Y8UI62</accession>
<dbReference type="Gene3D" id="3.40.50.300">
    <property type="entry name" value="P-loop containing nucleotide triphosphate hydrolases"/>
    <property type="match status" value="1"/>
</dbReference>
<keyword evidence="6 7" id="KW-0472">Membrane</keyword>
<comment type="subcellular location">
    <subcellularLocation>
        <location evidence="1">Cell membrane</location>
        <topology evidence="1">Multi-pass membrane protein</topology>
    </subcellularLocation>
</comment>
<evidence type="ECO:0000256" key="1">
    <source>
        <dbReference type="ARBA" id="ARBA00004651"/>
    </source>
</evidence>
<sequence>MSTAQPSAQAENTPPLVAHSVIAALLGKLSIDVTAEALSEAAKVSLAANSTNPVERLNGLFQQLQLRGVNATIMRWHRFDQSRLPALILLDDEWQLIEHDAQEQLTVRDGQGTVRPIAAEQLSVNPLIWVRVPKARPELSLFSTTDNIAAKLVLGEIFKKRRWLADVLIATVIINILAVATSLFAMQVYDRVVPTLAYATLWTLVAGMAIVIALDWTLKTVRARILDSVAHSADKNISQSVFDHVMHLQLDSRPRSLGTLAAQISGLDSVRQFFTSGVIFALVDMPFALMFVGFIAVIGGPIAWVYLLLLPVAALLGFITQRRLRGLMKRQLIRSNERQGLLVDAIQGTETIRTSNSTWRFAQLWREVTTTLLRYNIQQKAISNFATVTTGTLSSSAYILALVVGVGQIASGNLTMGALIACSILGGRVIAPIAQSVQFLTQWENVSSSLQMVNQVLLLERERKPDQTLLIPDQAPAEVRVERLRFCYPESPIKQLEIDQLNFKAGDRVALVGAIGCGKSTLLKVLAGLYRPTEGRIQLGQADLWETDPAVIANHVGYLPQSVHLFKGTLRSNLLLAGAASDSQLLAVMQQLDIDTIVNNSPKGLDHEIYEGGDGLSGGQKQLVGLARVALAQPTIWLLDEPTASLDNETERKVLDAIEASLRPNDILVLSTHRPLLANRLAKRIIHMEAGRIAADGPAEQVLQGLMGRKRRGQQTPQGANNAL</sequence>
<feature type="transmembrane region" description="Helical" evidence="7">
    <location>
        <begin position="273"/>
        <end position="296"/>
    </location>
</feature>
<evidence type="ECO:0000256" key="2">
    <source>
        <dbReference type="ARBA" id="ARBA00022692"/>
    </source>
</evidence>
<keyword evidence="11" id="KW-1185">Reference proteome</keyword>
<keyword evidence="3" id="KW-0547">Nucleotide-binding</keyword>
<reference evidence="10 11" key="1">
    <citation type="submission" date="2019-03" db="EMBL/GenBank/DDBJ databases">
        <title>Draft genome of Gammaproteobacteria bacterium LSUCC0057, a member of the SAR92 clade.</title>
        <authorList>
            <person name="Lanclos V.C."/>
            <person name="Doiron C."/>
            <person name="Henson M.W."/>
            <person name="Thrash J.C."/>
        </authorList>
    </citation>
    <scope>NUCLEOTIDE SEQUENCE [LARGE SCALE GENOMIC DNA]</scope>
    <source>
        <strain evidence="10 11">LSUCC0057</strain>
    </source>
</reference>
<dbReference type="GO" id="GO:0016887">
    <property type="term" value="F:ATP hydrolysis activity"/>
    <property type="evidence" value="ECO:0007669"/>
    <property type="project" value="InterPro"/>
</dbReference>
<evidence type="ECO:0000256" key="7">
    <source>
        <dbReference type="SAM" id="Phobius"/>
    </source>
</evidence>
<dbReference type="Proteomes" id="UP000298133">
    <property type="component" value="Unassembled WGS sequence"/>
</dbReference>
<protein>
    <submittedName>
        <fullName evidence="10">ATP-binding cassette domain-containing protein</fullName>
    </submittedName>
</protein>
<dbReference type="SUPFAM" id="SSF52540">
    <property type="entry name" value="P-loop containing nucleoside triphosphate hydrolases"/>
    <property type="match status" value="1"/>
</dbReference>
<dbReference type="SUPFAM" id="SSF90123">
    <property type="entry name" value="ABC transporter transmembrane region"/>
    <property type="match status" value="1"/>
</dbReference>
<dbReference type="InterPro" id="IPR003439">
    <property type="entry name" value="ABC_transporter-like_ATP-bd"/>
</dbReference>
<dbReference type="InterPro" id="IPR011527">
    <property type="entry name" value="ABC1_TM_dom"/>
</dbReference>
<dbReference type="InterPro" id="IPR003593">
    <property type="entry name" value="AAA+_ATPase"/>
</dbReference>
<feature type="transmembrane region" description="Helical" evidence="7">
    <location>
        <begin position="195"/>
        <end position="214"/>
    </location>
</feature>
<dbReference type="PROSITE" id="PS50929">
    <property type="entry name" value="ABC_TM1F"/>
    <property type="match status" value="1"/>
</dbReference>
<dbReference type="Gene3D" id="1.20.1560.10">
    <property type="entry name" value="ABC transporter type 1, transmembrane domain"/>
    <property type="match status" value="1"/>
</dbReference>
<dbReference type="PROSITE" id="PS00211">
    <property type="entry name" value="ABC_TRANSPORTER_1"/>
    <property type="match status" value="1"/>
</dbReference>
<dbReference type="OrthoDB" id="9806127at2"/>
<dbReference type="PROSITE" id="PS50893">
    <property type="entry name" value="ABC_TRANSPORTER_2"/>
    <property type="match status" value="1"/>
</dbReference>